<protein>
    <submittedName>
        <fullName evidence="10">SusC/RagA family TonB-linked outer membrane protein</fullName>
    </submittedName>
</protein>
<dbReference type="InterPro" id="IPR037066">
    <property type="entry name" value="Plug_dom_sf"/>
</dbReference>
<dbReference type="PROSITE" id="PS52016">
    <property type="entry name" value="TONB_DEPENDENT_REC_3"/>
    <property type="match status" value="1"/>
</dbReference>
<dbReference type="Gene3D" id="2.40.170.20">
    <property type="entry name" value="TonB-dependent receptor, beta-barrel domain"/>
    <property type="match status" value="1"/>
</dbReference>
<evidence type="ECO:0000313" key="10">
    <source>
        <dbReference type="EMBL" id="OQP44987.1"/>
    </source>
</evidence>
<dbReference type="Gene3D" id="2.170.130.10">
    <property type="entry name" value="TonB-dependent receptor, plug domain"/>
    <property type="match status" value="1"/>
</dbReference>
<evidence type="ECO:0000259" key="9">
    <source>
        <dbReference type="Pfam" id="PF07715"/>
    </source>
</evidence>
<evidence type="ECO:0000259" key="8">
    <source>
        <dbReference type="Pfam" id="PF07660"/>
    </source>
</evidence>
<keyword evidence="11" id="KW-1185">Reference proteome</keyword>
<keyword evidence="3 7" id="KW-1134">Transmembrane beta strand</keyword>
<keyword evidence="5 7" id="KW-0472">Membrane</keyword>
<dbReference type="SUPFAM" id="SSF49464">
    <property type="entry name" value="Carboxypeptidase regulatory domain-like"/>
    <property type="match status" value="1"/>
</dbReference>
<dbReference type="InterPro" id="IPR023996">
    <property type="entry name" value="TonB-dep_OMP_SusC/RagA"/>
</dbReference>
<reference evidence="10 11" key="1">
    <citation type="submission" date="2016-04" db="EMBL/GenBank/DDBJ databases">
        <authorList>
            <person name="Chen L."/>
            <person name="Zhuang W."/>
            <person name="Wang G."/>
        </authorList>
    </citation>
    <scope>NUCLEOTIDE SEQUENCE [LARGE SCALE GENOMIC DNA]</scope>
    <source>
        <strain evidence="11">GR20</strain>
    </source>
</reference>
<dbReference type="InterPro" id="IPR039426">
    <property type="entry name" value="TonB-dep_rcpt-like"/>
</dbReference>
<evidence type="ECO:0000256" key="3">
    <source>
        <dbReference type="ARBA" id="ARBA00022452"/>
    </source>
</evidence>
<evidence type="ECO:0000256" key="5">
    <source>
        <dbReference type="ARBA" id="ARBA00023136"/>
    </source>
</evidence>
<dbReference type="InterPro" id="IPR023997">
    <property type="entry name" value="TonB-dep_OMP_SusC/RagA_CS"/>
</dbReference>
<dbReference type="InterPro" id="IPR012910">
    <property type="entry name" value="Plug_dom"/>
</dbReference>
<dbReference type="Pfam" id="PF07715">
    <property type="entry name" value="Plug"/>
    <property type="match status" value="1"/>
</dbReference>
<dbReference type="InterPro" id="IPR036942">
    <property type="entry name" value="Beta-barrel_TonB_sf"/>
</dbReference>
<evidence type="ECO:0000313" key="11">
    <source>
        <dbReference type="Proteomes" id="UP000192277"/>
    </source>
</evidence>
<evidence type="ECO:0000256" key="6">
    <source>
        <dbReference type="ARBA" id="ARBA00023237"/>
    </source>
</evidence>
<keyword evidence="6 7" id="KW-0998">Cell outer membrane</keyword>
<dbReference type="Pfam" id="PF13715">
    <property type="entry name" value="CarbopepD_reg_2"/>
    <property type="match status" value="1"/>
</dbReference>
<sequence length="1213" mass="133419">MHLTAMGVVCAVKNKTGCRAFAKILRCMRLLMFFMVAGCLQVAARGLGQSITLKENNASMESVLNSIKKQSGYVFFYNYRLLEKSKPVTIQVTNASITEALNACFKDQPLSYSIDGRLITVKLKEEKPKQATDNEATPKSVISGVVKDSAGRPLPDITVTIKGKGISVRTDKDGRFSIKAEPGDVLVFSSVSFVPKQIIATIDNPMISVELKARVDKLDDVEVVPTGYQSLKKSQIVGSVNTVKASELYFNGINTLEQSLQGKLTGVVVTNDNGGLVGVRQKTRVRGTSTLFGNQDPIWVVDGIIQQDPLPFKANQLDAVGGIKKDNFDYIRDFVGNAISWLNPQDIEDITVLKDAAATAIYGVRAGNGVIVITTKKGRSGPASISYSVNGSVTERVNYDKLNLMNSKDRVAVSREIFERGLASVSSYNTKIGYAGALNDYLFKNIDYDEFNRRVKAAETVNTDWFGILFQTPVTINHNLSISGGSNNTRYYASLSYSDVKGTAIGNGSKGYTGNVSITSNLSDKVNVSIRLSASQKNTTGFYRQNPYSYASGTSRVIPAYDAVGNRYFYANSLSSTNGGFSFNMQDELDNTGSTIKQLTANTNIQLNYRMSKELTFESLFSYSIASANGVSYATEKSNYIDSIRGYDYGTASNTDAAFINSRLPFGGEYNQNNNQSTALNWRNGISYATVLNKKHAVTALLGEEINSTRNNGFTETTYGWLRDRGNTFATLPLTYTANNTPNNLLTAMPHAIIDNVINNIGAYITAGYTYDNRFVLSMSARTDASNRFGQDTRQKFNPVWAGGIRWNVYNEKWMERIDWVSNLSVKASFGYQRNLASNFSPYLIARPSITPTATASVFDQNTAEYLLYISNLPYTNLRWEKNTTINLGASMGLFKNRVQASVEYYQKIGKDIITYLTVPEEYGVETMPVNGGSMNNRGVELGASFVPVRTKDFTWSLGFTMSKNLNEIKKTANAQSLNFKTAASGGLYHAGYPVSAFWAFDYQGINAANGYPVINTAIKGSDSLNDPTTYMKYAGKMDPDLVSGVSMMFRYKKLTLSTSLYLQVGGKKFLSPAYKLTTYLPSEYDNLSRELLGRWTPDNTTALFPGLPDKNVITNAVRLPGGKVYTNAYEMYNYSTARIVSASTLRCNNINLSYQLPARFITKARLKNAVVGAGVTSPFAIVSRDFRGIDAEVATGGQPRTRTYTLSINTSF</sequence>
<evidence type="ECO:0000256" key="7">
    <source>
        <dbReference type="PROSITE-ProRule" id="PRU01360"/>
    </source>
</evidence>
<proteinExistence type="inferred from homology"/>
<comment type="similarity">
    <text evidence="7">Belongs to the TonB-dependent receptor family.</text>
</comment>
<feature type="domain" description="TonB-dependent receptor plug" evidence="9">
    <location>
        <begin position="233"/>
        <end position="370"/>
    </location>
</feature>
<comment type="subcellular location">
    <subcellularLocation>
        <location evidence="1 7">Cell outer membrane</location>
        <topology evidence="1 7">Multi-pass membrane protein</topology>
    </subcellularLocation>
</comment>
<dbReference type="NCBIfam" id="TIGR04056">
    <property type="entry name" value="OMP_RagA_SusC"/>
    <property type="match status" value="1"/>
</dbReference>
<comment type="caution">
    <text evidence="10">The sequence shown here is derived from an EMBL/GenBank/DDBJ whole genome shotgun (WGS) entry which is preliminary data.</text>
</comment>
<dbReference type="EMBL" id="LWBO01000023">
    <property type="protein sequence ID" value="OQP44987.1"/>
    <property type="molecule type" value="Genomic_DNA"/>
</dbReference>
<feature type="domain" description="Secretin/TonB short N-terminal" evidence="8">
    <location>
        <begin position="73"/>
        <end position="122"/>
    </location>
</feature>
<keyword evidence="4 7" id="KW-0812">Transmembrane</keyword>
<dbReference type="Pfam" id="PF07660">
    <property type="entry name" value="STN"/>
    <property type="match status" value="1"/>
</dbReference>
<dbReference type="NCBIfam" id="TIGR04057">
    <property type="entry name" value="SusC_RagA_signa"/>
    <property type="match status" value="1"/>
</dbReference>
<dbReference type="SUPFAM" id="SSF56935">
    <property type="entry name" value="Porins"/>
    <property type="match status" value="1"/>
</dbReference>
<dbReference type="InterPro" id="IPR011662">
    <property type="entry name" value="Secretin/TonB_short_N"/>
</dbReference>
<dbReference type="InterPro" id="IPR008969">
    <property type="entry name" value="CarboxyPept-like_regulatory"/>
</dbReference>
<keyword evidence="2 7" id="KW-0813">Transport</keyword>
<evidence type="ECO:0000256" key="4">
    <source>
        <dbReference type="ARBA" id="ARBA00022692"/>
    </source>
</evidence>
<name>A0ABX3NUE1_9BACT</name>
<evidence type="ECO:0000256" key="2">
    <source>
        <dbReference type="ARBA" id="ARBA00022448"/>
    </source>
</evidence>
<gene>
    <name evidence="10" type="ORF">A4D02_09170</name>
</gene>
<organism evidence="10 11">
    <name type="scientific">Niastella koreensis</name>
    <dbReference type="NCBI Taxonomy" id="354356"/>
    <lineage>
        <taxon>Bacteria</taxon>
        <taxon>Pseudomonadati</taxon>
        <taxon>Bacteroidota</taxon>
        <taxon>Chitinophagia</taxon>
        <taxon>Chitinophagales</taxon>
        <taxon>Chitinophagaceae</taxon>
        <taxon>Niastella</taxon>
    </lineage>
</organism>
<evidence type="ECO:0000256" key="1">
    <source>
        <dbReference type="ARBA" id="ARBA00004571"/>
    </source>
</evidence>
<accession>A0ABX3NUE1</accession>
<dbReference type="Gene3D" id="2.60.40.1120">
    <property type="entry name" value="Carboxypeptidase-like, regulatory domain"/>
    <property type="match status" value="1"/>
</dbReference>
<dbReference type="Proteomes" id="UP000192277">
    <property type="component" value="Unassembled WGS sequence"/>
</dbReference>